<name>A0A8T3B3W2_DENNO</name>
<evidence type="ECO:0000256" key="1">
    <source>
        <dbReference type="SAM" id="MobiDB-lite"/>
    </source>
</evidence>
<accession>A0A8T3B3W2</accession>
<dbReference type="EMBL" id="JAGYWB010000011">
    <property type="protein sequence ID" value="KAI0503772.1"/>
    <property type="molecule type" value="Genomic_DNA"/>
</dbReference>
<keyword evidence="3" id="KW-1185">Reference proteome</keyword>
<sequence length="275" mass="31046">MACIMQGHRIGVAYYDSNARQLFVLEVWEESSGEFPLIELVKYQAKPNVIYASTKTEESFLYALKRSEGNEEIEVKLMRSSLFSYEQAWHRLMYLRVAEMDDGLSVKERICFLNSMVDLGSDVQVRASGGLLAVLETERLIDTLEQREGGNASITIDSEQVRISHNARCITSLLHISKIFEVGISEYLQERLDCLHLRILERANTCISIELVYVFDLVMGVIDTQRSKDKGYETLVKEGLCEEIGSWTDRAGPTRTDPNLQEAEQGGSTPALPPP</sequence>
<gene>
    <name evidence="2" type="ORF">KFK09_014715</name>
</gene>
<reference evidence="2" key="1">
    <citation type="journal article" date="2022" name="Front. Genet.">
        <title>Chromosome-Scale Assembly of the Dendrobium nobile Genome Provides Insights Into the Molecular Mechanism of the Biosynthesis of the Medicinal Active Ingredient of Dendrobium.</title>
        <authorList>
            <person name="Xu Q."/>
            <person name="Niu S.-C."/>
            <person name="Li K.-L."/>
            <person name="Zheng P.-J."/>
            <person name="Zhang X.-J."/>
            <person name="Jia Y."/>
            <person name="Liu Y."/>
            <person name="Niu Y.-X."/>
            <person name="Yu L.-H."/>
            <person name="Chen D.-F."/>
            <person name="Zhang G.-Q."/>
        </authorList>
    </citation>
    <scope>NUCLEOTIDE SEQUENCE</scope>
    <source>
        <tissue evidence="2">Leaf</tissue>
    </source>
</reference>
<evidence type="ECO:0000313" key="2">
    <source>
        <dbReference type="EMBL" id="KAI0503772.1"/>
    </source>
</evidence>
<protein>
    <submittedName>
        <fullName evidence="2">Uncharacterized protein</fullName>
    </submittedName>
</protein>
<comment type="caution">
    <text evidence="2">The sequence shown here is derived from an EMBL/GenBank/DDBJ whole genome shotgun (WGS) entry which is preliminary data.</text>
</comment>
<dbReference type="Proteomes" id="UP000829196">
    <property type="component" value="Unassembled WGS sequence"/>
</dbReference>
<dbReference type="OrthoDB" id="29596at2759"/>
<feature type="region of interest" description="Disordered" evidence="1">
    <location>
        <begin position="247"/>
        <end position="275"/>
    </location>
</feature>
<organism evidence="2 3">
    <name type="scientific">Dendrobium nobile</name>
    <name type="common">Orchid</name>
    <dbReference type="NCBI Taxonomy" id="94219"/>
    <lineage>
        <taxon>Eukaryota</taxon>
        <taxon>Viridiplantae</taxon>
        <taxon>Streptophyta</taxon>
        <taxon>Embryophyta</taxon>
        <taxon>Tracheophyta</taxon>
        <taxon>Spermatophyta</taxon>
        <taxon>Magnoliopsida</taxon>
        <taxon>Liliopsida</taxon>
        <taxon>Asparagales</taxon>
        <taxon>Orchidaceae</taxon>
        <taxon>Epidendroideae</taxon>
        <taxon>Malaxideae</taxon>
        <taxon>Dendrobiinae</taxon>
        <taxon>Dendrobium</taxon>
    </lineage>
</organism>
<evidence type="ECO:0000313" key="3">
    <source>
        <dbReference type="Proteomes" id="UP000829196"/>
    </source>
</evidence>
<proteinExistence type="predicted"/>
<dbReference type="AlphaFoldDB" id="A0A8T3B3W2"/>